<dbReference type="Proteomes" id="UP000887116">
    <property type="component" value="Unassembled WGS sequence"/>
</dbReference>
<dbReference type="AlphaFoldDB" id="A0A8X6LD04"/>
<evidence type="ECO:0000313" key="1">
    <source>
        <dbReference type="EMBL" id="GFR06311.1"/>
    </source>
</evidence>
<protein>
    <submittedName>
        <fullName evidence="1">Uncharacterized protein</fullName>
    </submittedName>
</protein>
<keyword evidence="2" id="KW-1185">Reference proteome</keyword>
<evidence type="ECO:0000313" key="2">
    <source>
        <dbReference type="Proteomes" id="UP000887116"/>
    </source>
</evidence>
<name>A0A8X6LD04_TRICU</name>
<organism evidence="1 2">
    <name type="scientific">Trichonephila clavata</name>
    <name type="common">Joro spider</name>
    <name type="synonym">Nephila clavata</name>
    <dbReference type="NCBI Taxonomy" id="2740835"/>
    <lineage>
        <taxon>Eukaryota</taxon>
        <taxon>Metazoa</taxon>
        <taxon>Ecdysozoa</taxon>
        <taxon>Arthropoda</taxon>
        <taxon>Chelicerata</taxon>
        <taxon>Arachnida</taxon>
        <taxon>Araneae</taxon>
        <taxon>Araneomorphae</taxon>
        <taxon>Entelegynae</taxon>
        <taxon>Araneoidea</taxon>
        <taxon>Nephilidae</taxon>
        <taxon>Trichonephila</taxon>
    </lineage>
</organism>
<sequence length="73" mass="8293">MESAVWGLIGEAIRNRSLGEETDDQAIRRRELGDSDNDNRLRIAEKMLRWPKESPPSKSGDTQSFTLMISWGS</sequence>
<dbReference type="EMBL" id="BMAO01016109">
    <property type="protein sequence ID" value="GFR06311.1"/>
    <property type="molecule type" value="Genomic_DNA"/>
</dbReference>
<proteinExistence type="predicted"/>
<dbReference type="OrthoDB" id="10308965at2759"/>
<comment type="caution">
    <text evidence="1">The sequence shown here is derived from an EMBL/GenBank/DDBJ whole genome shotgun (WGS) entry which is preliminary data.</text>
</comment>
<accession>A0A8X6LD04</accession>
<gene>
    <name evidence="1" type="ORF">TNCT_603601</name>
</gene>
<reference evidence="1" key="1">
    <citation type="submission" date="2020-07" db="EMBL/GenBank/DDBJ databases">
        <title>Multicomponent nature underlies the extraordinary mechanical properties of spider dragline silk.</title>
        <authorList>
            <person name="Kono N."/>
            <person name="Nakamura H."/>
            <person name="Mori M."/>
            <person name="Yoshida Y."/>
            <person name="Ohtoshi R."/>
            <person name="Malay A.D."/>
            <person name="Moran D.A.P."/>
            <person name="Tomita M."/>
            <person name="Numata K."/>
            <person name="Arakawa K."/>
        </authorList>
    </citation>
    <scope>NUCLEOTIDE SEQUENCE</scope>
</reference>